<name>A0A813DLT7_POLGL</name>
<dbReference type="EMBL" id="CAJNNV010003356">
    <property type="protein sequence ID" value="CAE8588857.1"/>
    <property type="molecule type" value="Genomic_DNA"/>
</dbReference>
<evidence type="ECO:0000313" key="1">
    <source>
        <dbReference type="EMBL" id="CAE8588857.1"/>
    </source>
</evidence>
<protein>
    <submittedName>
        <fullName evidence="1">Uncharacterized protein</fullName>
    </submittedName>
</protein>
<accession>A0A813DLT7</accession>
<comment type="caution">
    <text evidence="1">The sequence shown here is derived from an EMBL/GenBank/DDBJ whole genome shotgun (WGS) entry which is preliminary data.</text>
</comment>
<dbReference type="Proteomes" id="UP000654075">
    <property type="component" value="Unassembled WGS sequence"/>
</dbReference>
<feature type="non-terminal residue" evidence="1">
    <location>
        <position position="1"/>
    </location>
</feature>
<gene>
    <name evidence="1" type="ORF">PGLA1383_LOCUS7640</name>
</gene>
<evidence type="ECO:0000313" key="2">
    <source>
        <dbReference type="Proteomes" id="UP000654075"/>
    </source>
</evidence>
<sequence length="83" mass="8946">VQRRHDAAAVYAADDGEQCRLCTPIVAFDDLRAAEPFHDRQTQCQHGACKDYSQSAADATASRRWGLLCGIIFSSEAAFAAAA</sequence>
<keyword evidence="2" id="KW-1185">Reference proteome</keyword>
<proteinExistence type="predicted"/>
<organism evidence="1 2">
    <name type="scientific">Polarella glacialis</name>
    <name type="common">Dinoflagellate</name>
    <dbReference type="NCBI Taxonomy" id="89957"/>
    <lineage>
        <taxon>Eukaryota</taxon>
        <taxon>Sar</taxon>
        <taxon>Alveolata</taxon>
        <taxon>Dinophyceae</taxon>
        <taxon>Suessiales</taxon>
        <taxon>Suessiaceae</taxon>
        <taxon>Polarella</taxon>
    </lineage>
</organism>
<dbReference type="AlphaFoldDB" id="A0A813DLT7"/>
<reference evidence="1" key="1">
    <citation type="submission" date="2021-02" db="EMBL/GenBank/DDBJ databases">
        <authorList>
            <person name="Dougan E. K."/>
            <person name="Rhodes N."/>
            <person name="Thang M."/>
            <person name="Chan C."/>
        </authorList>
    </citation>
    <scope>NUCLEOTIDE SEQUENCE</scope>
</reference>
<feature type="non-terminal residue" evidence="1">
    <location>
        <position position="83"/>
    </location>
</feature>